<dbReference type="EMBL" id="MU001976">
    <property type="protein sequence ID" value="KAF2792302.1"/>
    <property type="molecule type" value="Genomic_DNA"/>
</dbReference>
<sequence length="819" mass="89999">MRTLSRRVIESQGAASDDDDGVSLTTDNAPTEFKSKKSKTKMCKKVVGTSLKKKPTQTLLSSSVRSKYDGQTAEQSAHQPPEDQDFNGIITLWQEHTSSELEPGQGGIIARLVQGSLDLFSSLVRSASDSTILPKKAKMALRRSLATLQLWADGHNILDGKLDRVLERSKSLQYTTLATLNALCETLVNKLSKIVLAHARELRLSLLRSSGAQVLYEQTKWILAEHNENDSDSGWDSDSSKDELDMNSVESVVGDIKTYTQCLVDLNAALECPATDPDHGEDEPIVSRLEKRSAYDYYADLIIAKYPRASPEVVECLGKANWDRYQRMQLERSNNLNASTADIAEQPISVAPRSLLADSEFQDSGLGTSIPAQQSTYAETVLSFISSISGGQHVRMPPLLAEAKNGAPFECGACGKNIKVTTNRAWRKHLFNDLRPYTCFHVGCNFSAQSFPDRQLWSAHLELDHNLGPGWESEQCPLCLEPTGAGKSVILIHFARHMEDIALTALPHDIGSEANSDADSNEESDASSKAESKAESDVEPSTSKRLTGAETISHMPNDPASVLNPTIDGNFCISCKRPLGSDGAQLWGAGDLLNTYVYCSQACQSAYWNDLNGINEHNGTPALMRGLPSPSEWKDFTSWDEGVFPINLEPPARPRSMMFYFDSDSMIAQKGEDEEYEAEDEDEAANPASKEPNARLLPQFSLATNVDELPGLGEAYPNYDNSPWNPEPAAMPMTHSNPLHQRDSTPLLHRATNPSPSPHRATSPTASETIVCDLDQCTTTFTGRSRIIFLARHKKREHGIVEKGYPAYGRREPVGEPVA</sequence>
<feature type="region of interest" description="Disordered" evidence="1">
    <location>
        <begin position="671"/>
        <end position="693"/>
    </location>
</feature>
<accession>A0A6A6X7I5</accession>
<feature type="domain" description="Oxidoreductase acuF-like C2H2 type zinc-finger" evidence="2">
    <location>
        <begin position="406"/>
        <end position="434"/>
    </location>
</feature>
<feature type="compositionally biased region" description="Acidic residues" evidence="1">
    <location>
        <begin position="672"/>
        <end position="684"/>
    </location>
</feature>
<dbReference type="InterPro" id="IPR058925">
    <property type="entry name" value="zf-C2H2_AcuF"/>
</dbReference>
<dbReference type="PANTHER" id="PTHR35391">
    <property type="entry name" value="C2H2-TYPE DOMAIN-CONTAINING PROTEIN-RELATED"/>
    <property type="match status" value="1"/>
</dbReference>
<feature type="region of interest" description="Disordered" evidence="1">
    <location>
        <begin position="512"/>
        <end position="560"/>
    </location>
</feature>
<dbReference type="Proteomes" id="UP000799757">
    <property type="component" value="Unassembled WGS sequence"/>
</dbReference>
<organism evidence="3 4">
    <name type="scientific">Melanomma pulvis-pyrius CBS 109.77</name>
    <dbReference type="NCBI Taxonomy" id="1314802"/>
    <lineage>
        <taxon>Eukaryota</taxon>
        <taxon>Fungi</taxon>
        <taxon>Dikarya</taxon>
        <taxon>Ascomycota</taxon>
        <taxon>Pezizomycotina</taxon>
        <taxon>Dothideomycetes</taxon>
        <taxon>Pleosporomycetidae</taxon>
        <taxon>Pleosporales</taxon>
        <taxon>Melanommataceae</taxon>
        <taxon>Melanomma</taxon>
    </lineage>
</organism>
<evidence type="ECO:0000256" key="1">
    <source>
        <dbReference type="SAM" id="MobiDB-lite"/>
    </source>
</evidence>
<dbReference type="OrthoDB" id="20872at2759"/>
<feature type="region of interest" description="Disordered" evidence="1">
    <location>
        <begin position="1"/>
        <end position="38"/>
    </location>
</feature>
<feature type="region of interest" description="Disordered" evidence="1">
    <location>
        <begin position="713"/>
        <end position="767"/>
    </location>
</feature>
<feature type="compositionally biased region" description="Polar residues" evidence="1">
    <location>
        <begin position="56"/>
        <end position="65"/>
    </location>
</feature>
<evidence type="ECO:0000313" key="4">
    <source>
        <dbReference type="Proteomes" id="UP000799757"/>
    </source>
</evidence>
<dbReference type="Pfam" id="PF26082">
    <property type="entry name" value="zf-C2H2_AcuF"/>
    <property type="match status" value="1"/>
</dbReference>
<dbReference type="AlphaFoldDB" id="A0A6A6X7I5"/>
<keyword evidence="4" id="KW-1185">Reference proteome</keyword>
<evidence type="ECO:0000259" key="2">
    <source>
        <dbReference type="Pfam" id="PF26082"/>
    </source>
</evidence>
<evidence type="ECO:0000313" key="3">
    <source>
        <dbReference type="EMBL" id="KAF2792302.1"/>
    </source>
</evidence>
<protein>
    <recommendedName>
        <fullName evidence="2">Oxidoreductase acuF-like C2H2 type zinc-finger domain-containing protein</fullName>
    </recommendedName>
</protein>
<name>A0A6A6X7I5_9PLEO</name>
<dbReference type="PANTHER" id="PTHR35391:SF7">
    <property type="entry name" value="C2H2-TYPE DOMAIN-CONTAINING PROTEIN"/>
    <property type="match status" value="1"/>
</dbReference>
<reference evidence="3" key="1">
    <citation type="journal article" date="2020" name="Stud. Mycol.">
        <title>101 Dothideomycetes genomes: a test case for predicting lifestyles and emergence of pathogens.</title>
        <authorList>
            <person name="Haridas S."/>
            <person name="Albert R."/>
            <person name="Binder M."/>
            <person name="Bloem J."/>
            <person name="Labutti K."/>
            <person name="Salamov A."/>
            <person name="Andreopoulos B."/>
            <person name="Baker S."/>
            <person name="Barry K."/>
            <person name="Bills G."/>
            <person name="Bluhm B."/>
            <person name="Cannon C."/>
            <person name="Castanera R."/>
            <person name="Culley D."/>
            <person name="Daum C."/>
            <person name="Ezra D."/>
            <person name="Gonzalez J."/>
            <person name="Henrissat B."/>
            <person name="Kuo A."/>
            <person name="Liang C."/>
            <person name="Lipzen A."/>
            <person name="Lutzoni F."/>
            <person name="Magnuson J."/>
            <person name="Mondo S."/>
            <person name="Nolan M."/>
            <person name="Ohm R."/>
            <person name="Pangilinan J."/>
            <person name="Park H.-J."/>
            <person name="Ramirez L."/>
            <person name="Alfaro M."/>
            <person name="Sun H."/>
            <person name="Tritt A."/>
            <person name="Yoshinaga Y."/>
            <person name="Zwiers L.-H."/>
            <person name="Turgeon B."/>
            <person name="Goodwin S."/>
            <person name="Spatafora J."/>
            <person name="Crous P."/>
            <person name="Grigoriev I."/>
        </authorList>
    </citation>
    <scope>NUCLEOTIDE SEQUENCE</scope>
    <source>
        <strain evidence="3">CBS 109.77</strain>
    </source>
</reference>
<proteinExistence type="predicted"/>
<feature type="region of interest" description="Disordered" evidence="1">
    <location>
        <begin position="52"/>
        <end position="84"/>
    </location>
</feature>
<feature type="compositionally biased region" description="Basic and acidic residues" evidence="1">
    <location>
        <begin position="526"/>
        <end position="536"/>
    </location>
</feature>
<gene>
    <name evidence="3" type="ORF">K505DRAFT_338795</name>
</gene>